<organism evidence="2 3">
    <name type="scientific">Allacma fusca</name>
    <dbReference type="NCBI Taxonomy" id="39272"/>
    <lineage>
        <taxon>Eukaryota</taxon>
        <taxon>Metazoa</taxon>
        <taxon>Ecdysozoa</taxon>
        <taxon>Arthropoda</taxon>
        <taxon>Hexapoda</taxon>
        <taxon>Collembola</taxon>
        <taxon>Symphypleona</taxon>
        <taxon>Sminthuridae</taxon>
        <taxon>Allacma</taxon>
    </lineage>
</organism>
<feature type="compositionally biased region" description="Low complexity" evidence="1">
    <location>
        <begin position="59"/>
        <end position="73"/>
    </location>
</feature>
<feature type="compositionally biased region" description="Polar residues" evidence="1">
    <location>
        <begin position="449"/>
        <end position="498"/>
    </location>
</feature>
<feature type="region of interest" description="Disordered" evidence="1">
    <location>
        <begin position="55"/>
        <end position="90"/>
    </location>
</feature>
<comment type="caution">
    <text evidence="2">The sequence shown here is derived from an EMBL/GenBank/DDBJ whole genome shotgun (WGS) entry which is preliminary data.</text>
</comment>
<protein>
    <submittedName>
        <fullName evidence="2">Uncharacterized protein</fullName>
    </submittedName>
</protein>
<keyword evidence="3" id="KW-1185">Reference proteome</keyword>
<sequence>MQAIDSTNCEPILEKTEAECGCQSIADCIPHRQYCKNYNFGDQCQDLQYPIHSGDRGGDSNNNSTDSWNSDQNKNNTNDPQGHGRFDPDWEIGHCGLKSSPSKTNYYFNPSTNTLRGYEPYNPFKPSICHQRGILHPSGNSRGRYPHSEGGGQPNSYNNNRSHTVPPPISDHVHPPLNKYGYRPISTITPYLLADSDNQCHLAEIHEKESLEMLYTSGQPSCGSVSTSPFPIPAEININPNIQETLANTTDRPEAIVIPADSQCREYSGIATVTPPFVQYGQKAYQAETSHVQNSKPVMIPNVLLKPLQLQNLNDKMEGSQKRENHVSPASASLENMVKIKRPRYESSEKGSYKAECTIEVNSVPHWNNQHACTNTNDTDCFQVDENDLPQSLQLEVANWAGNTLNISQAHEDRGVQANRVLFKPDFPCKTLNKSDNTDVTGGVAETRGINSVGNQTRSLTSVPEGSPNNILFDQKQSPGSNDLGHSNSVGKPDNSSDNLKEGKEADTHFDKHCSPTWNADTACCMDKVDKHLEEPSTLLNFIDAYCRPYFDLSSISISNKLGGTFSSLFESPDALQSEAYSRNPDATGITCSNTPEAGINPTQPVNKIQCAMENYEDAGIPLKYQKQQRILPFNELSRVNQSVQTTGEVFFPSQTEESNCRNQKFTRRMQIPTGDTRKDTANYTTSTGTSSAPTKLPEELSIALLNALDSSVQLRMHKIVPRRITHEEFQIAYSNTPTLESSRQTFSFVNTPMKGIHHDLNRKIPHINNPPQTGLPTHQVDYQVLLPPHPSQNKSINTEEIPSEFLESEWISTKETTASGDSNLLKSPSLSVTESKPVLQS</sequence>
<feature type="compositionally biased region" description="Polar residues" evidence="1">
    <location>
        <begin position="154"/>
        <end position="163"/>
    </location>
</feature>
<accession>A0A8J2KV68</accession>
<feature type="region of interest" description="Disordered" evidence="1">
    <location>
        <begin position="434"/>
        <end position="503"/>
    </location>
</feature>
<evidence type="ECO:0000256" key="1">
    <source>
        <dbReference type="SAM" id="MobiDB-lite"/>
    </source>
</evidence>
<feature type="region of interest" description="Disordered" evidence="1">
    <location>
        <begin position="130"/>
        <end position="175"/>
    </location>
</feature>
<name>A0A8J2KV68_9HEXA</name>
<feature type="region of interest" description="Disordered" evidence="1">
    <location>
        <begin position="673"/>
        <end position="695"/>
    </location>
</feature>
<evidence type="ECO:0000313" key="2">
    <source>
        <dbReference type="EMBL" id="CAG7820386.1"/>
    </source>
</evidence>
<evidence type="ECO:0000313" key="3">
    <source>
        <dbReference type="Proteomes" id="UP000708208"/>
    </source>
</evidence>
<feature type="region of interest" description="Disordered" evidence="1">
    <location>
        <begin position="813"/>
        <end position="842"/>
    </location>
</feature>
<gene>
    <name evidence="2" type="ORF">AFUS01_LOCUS30778</name>
</gene>
<dbReference type="Proteomes" id="UP000708208">
    <property type="component" value="Unassembled WGS sequence"/>
</dbReference>
<reference evidence="2" key="1">
    <citation type="submission" date="2021-06" db="EMBL/GenBank/DDBJ databases">
        <authorList>
            <person name="Hodson N. C."/>
            <person name="Mongue J. A."/>
            <person name="Jaron S. K."/>
        </authorList>
    </citation>
    <scope>NUCLEOTIDE SEQUENCE</scope>
</reference>
<proteinExistence type="predicted"/>
<dbReference type="AlphaFoldDB" id="A0A8J2KV68"/>
<feature type="compositionally biased region" description="Polar residues" evidence="1">
    <location>
        <begin position="682"/>
        <end position="694"/>
    </location>
</feature>
<dbReference type="EMBL" id="CAJVCH010476976">
    <property type="protein sequence ID" value="CAG7820386.1"/>
    <property type="molecule type" value="Genomic_DNA"/>
</dbReference>